<dbReference type="EMBL" id="JAAKFY010000008">
    <property type="protein sequence ID" value="KAF3852978.1"/>
    <property type="molecule type" value="Genomic_DNA"/>
</dbReference>
<reference evidence="1 2" key="1">
    <citation type="submission" date="2020-03" db="EMBL/GenBank/DDBJ databases">
        <title>Dissostichus mawsoni Genome sequencing and assembly.</title>
        <authorList>
            <person name="Park H."/>
        </authorList>
    </citation>
    <scope>NUCLEOTIDE SEQUENCE [LARGE SCALE GENOMIC DNA]</scope>
    <source>
        <strain evidence="1">DM0001</strain>
        <tissue evidence="1">Muscle</tissue>
    </source>
</reference>
<keyword evidence="2" id="KW-1185">Reference proteome</keyword>
<evidence type="ECO:0000313" key="1">
    <source>
        <dbReference type="EMBL" id="KAF3852978.1"/>
    </source>
</evidence>
<accession>A0A7J5YXX4</accession>
<sequence length="59" mass="6576">MDLSLRRSFKLTINCWTVCLKLPLVPGQTGVTQLPQVDSMIDLIPIVVLLVIPMPNLCQ</sequence>
<dbReference type="Proteomes" id="UP000518266">
    <property type="component" value="Unassembled WGS sequence"/>
</dbReference>
<dbReference type="AlphaFoldDB" id="A0A7J5YXX4"/>
<proteinExistence type="predicted"/>
<organism evidence="1 2">
    <name type="scientific">Dissostichus mawsoni</name>
    <name type="common">Antarctic cod</name>
    <dbReference type="NCBI Taxonomy" id="36200"/>
    <lineage>
        <taxon>Eukaryota</taxon>
        <taxon>Metazoa</taxon>
        <taxon>Chordata</taxon>
        <taxon>Craniata</taxon>
        <taxon>Vertebrata</taxon>
        <taxon>Euteleostomi</taxon>
        <taxon>Actinopterygii</taxon>
        <taxon>Neopterygii</taxon>
        <taxon>Teleostei</taxon>
        <taxon>Neoteleostei</taxon>
        <taxon>Acanthomorphata</taxon>
        <taxon>Eupercaria</taxon>
        <taxon>Perciformes</taxon>
        <taxon>Notothenioidei</taxon>
        <taxon>Nototheniidae</taxon>
        <taxon>Dissostichus</taxon>
    </lineage>
</organism>
<comment type="caution">
    <text evidence="1">The sequence shown here is derived from an EMBL/GenBank/DDBJ whole genome shotgun (WGS) entry which is preliminary data.</text>
</comment>
<gene>
    <name evidence="1" type="ORF">F7725_013666</name>
</gene>
<evidence type="ECO:0000313" key="2">
    <source>
        <dbReference type="Proteomes" id="UP000518266"/>
    </source>
</evidence>
<name>A0A7J5YXX4_DISMA</name>
<protein>
    <submittedName>
        <fullName evidence="1">Uncharacterized protein</fullName>
    </submittedName>
</protein>